<reference evidence="4" key="1">
    <citation type="submission" date="2015-06" db="UniProtKB">
        <authorList>
            <consortium name="EnsemblPlants"/>
        </authorList>
    </citation>
    <scope>IDENTIFICATION</scope>
</reference>
<organism evidence="4">
    <name type="scientific">Aegilops tauschii</name>
    <name type="common">Tausch's goatgrass</name>
    <name type="synonym">Aegilops squarrosa</name>
    <dbReference type="NCBI Taxonomy" id="37682"/>
    <lineage>
        <taxon>Eukaryota</taxon>
        <taxon>Viridiplantae</taxon>
        <taxon>Streptophyta</taxon>
        <taxon>Embryophyta</taxon>
        <taxon>Tracheophyta</taxon>
        <taxon>Spermatophyta</taxon>
        <taxon>Magnoliopsida</taxon>
        <taxon>Liliopsida</taxon>
        <taxon>Poales</taxon>
        <taxon>Poaceae</taxon>
        <taxon>BOP clade</taxon>
        <taxon>Pooideae</taxon>
        <taxon>Triticodae</taxon>
        <taxon>Triticeae</taxon>
        <taxon>Triticinae</taxon>
        <taxon>Aegilops</taxon>
    </lineage>
</organism>
<dbReference type="EnsemblPlants" id="EMT30551">
    <property type="protein sequence ID" value="EMT30551"/>
    <property type="gene ID" value="F775_21496"/>
</dbReference>
<dbReference type="InterPro" id="IPR032861">
    <property type="entry name" value="TAXi_N"/>
</dbReference>
<evidence type="ECO:0000256" key="3">
    <source>
        <dbReference type="ARBA" id="ARBA00022801"/>
    </source>
</evidence>
<dbReference type="GO" id="GO:0005576">
    <property type="term" value="C:extracellular region"/>
    <property type="evidence" value="ECO:0007669"/>
    <property type="project" value="TreeGrafter"/>
</dbReference>
<dbReference type="Pfam" id="PF14543">
    <property type="entry name" value="TAXi_N"/>
    <property type="match status" value="1"/>
</dbReference>
<accession>M8D2Q8</accession>
<dbReference type="Gene3D" id="2.40.70.10">
    <property type="entry name" value="Acid Proteases"/>
    <property type="match status" value="2"/>
</dbReference>
<comment type="similarity">
    <text evidence="1">Belongs to the peptidase A1 family.</text>
</comment>
<name>M8D2Q8_AEGTA</name>
<evidence type="ECO:0000256" key="1">
    <source>
        <dbReference type="ARBA" id="ARBA00007447"/>
    </source>
</evidence>
<dbReference type="SUPFAM" id="SSF50630">
    <property type="entry name" value="Acid proteases"/>
    <property type="match status" value="1"/>
</dbReference>
<dbReference type="PANTHER" id="PTHR47967:SF43">
    <property type="entry name" value="PEPTIDASE A1 DOMAIN-CONTAINING PROTEIN"/>
    <property type="match status" value="1"/>
</dbReference>
<dbReference type="AlphaFoldDB" id="M8D2Q8"/>
<sequence>MSLPPLNSSNGGFSLRLVSNHQPTHNDLASLQRAIDHVKCRITNHLLPPSTVTNITVNTIRPLMCPATDMVYAVMVGVGTGQGSKSYQLALDMATELTWMQCTSCHPCLRQYNPVFDPTQSPTFHHVSASDSGLCRAPYKQRQDHMRGFEISYSSNCVSVWGVLAKETFFFLKSGHKVQFEQLHGMVFGCAHHTEHFYTHEVLASVLGLGMWRVTKPPTFFTKQIYHGQGVRFSYCPFPPGTIAYNFLRFGDNIPSHPLLNVHRQNTPILLPAQANDGYYVKLTGVDVSARPGRESGCVIDIGTKMSVFVNKAYIHIEWAVRCYLQLHGAEPVHLQGHHLCVHKLSGHRDVLPSMTLHFDNDAGLHVMPEHVFLEIVHANIHYMCLAVFPSSELTVIGARQQINHRFIFDLHARTPSISFN</sequence>
<dbReference type="PROSITE" id="PS51767">
    <property type="entry name" value="PEPTIDASE_A1"/>
    <property type="match status" value="1"/>
</dbReference>
<dbReference type="InterPro" id="IPR032799">
    <property type="entry name" value="TAXi_C"/>
</dbReference>
<dbReference type="InterPro" id="IPR021109">
    <property type="entry name" value="Peptidase_aspartic_dom_sf"/>
</dbReference>
<dbReference type="InterPro" id="IPR033121">
    <property type="entry name" value="PEPTIDASE_A1"/>
</dbReference>
<dbReference type="GO" id="GO:0008233">
    <property type="term" value="F:peptidase activity"/>
    <property type="evidence" value="ECO:0007669"/>
    <property type="project" value="UniProtKB-KW"/>
</dbReference>
<dbReference type="Pfam" id="PF14541">
    <property type="entry name" value="TAXi_C"/>
    <property type="match status" value="1"/>
</dbReference>
<dbReference type="PANTHER" id="PTHR47967">
    <property type="entry name" value="OS07G0603500 PROTEIN-RELATED"/>
    <property type="match status" value="1"/>
</dbReference>
<evidence type="ECO:0000313" key="4">
    <source>
        <dbReference type="EnsemblPlants" id="EMT30551"/>
    </source>
</evidence>
<keyword evidence="3" id="KW-0378">Hydrolase</keyword>
<evidence type="ECO:0000256" key="2">
    <source>
        <dbReference type="ARBA" id="ARBA00022670"/>
    </source>
</evidence>
<dbReference type="InterPro" id="IPR051708">
    <property type="entry name" value="Plant_Aspart_Prot_A1"/>
</dbReference>
<dbReference type="GO" id="GO:0006508">
    <property type="term" value="P:proteolysis"/>
    <property type="evidence" value="ECO:0007669"/>
    <property type="project" value="UniProtKB-KW"/>
</dbReference>
<keyword evidence="2" id="KW-0645">Protease</keyword>
<proteinExistence type="inferred from homology"/>
<protein>
    <submittedName>
        <fullName evidence="4">Aspartic proteinase nepenthesin-1</fullName>
    </submittedName>
</protein>